<name>A0A507C851_9FUNG</name>
<accession>A0A507C851</accession>
<evidence type="ECO:0000313" key="3">
    <source>
        <dbReference type="EMBL" id="TPX35691.1"/>
    </source>
</evidence>
<evidence type="ECO:0000313" key="4">
    <source>
        <dbReference type="Proteomes" id="UP000319731"/>
    </source>
</evidence>
<dbReference type="Gene3D" id="2.60.450.20">
    <property type="match status" value="1"/>
</dbReference>
<dbReference type="OrthoDB" id="10257153at2759"/>
<gene>
    <name evidence="3" type="ORF">SmJEL517_g02013</name>
</gene>
<dbReference type="GO" id="GO:1990716">
    <property type="term" value="C:axonemal central apparatus"/>
    <property type="evidence" value="ECO:0007669"/>
    <property type="project" value="TreeGrafter"/>
</dbReference>
<dbReference type="InterPro" id="IPR047002">
    <property type="entry name" value="Tcp10_C_sf"/>
</dbReference>
<sequence>MAASEALSVFLAVVVAVPTSDNDVAPENSTAYDPLFDVFSTGRQRFTVVEAEDVVAHGQESSKTFDVNNDDLCAKALKSYIQRVIEETSAARNAKAEDPAVTTALMPAATPAADPKGGKKLDPKGAPVKESSRPPTASPSKDASKRGNKLRDRKAGRAGAKSSAIADEPSDGPDCYILLRKLRPETIKLFARDNIQKVDALVILDGMPASMGGLPKPATNLANVKHALLNEVMQLSASPEANPKWADTAICQVKISDAKDSLDAFNTMAREIYTILAQRKAFENAFKVATIEIPKIKSVNKRPLSGTGQDLASVVSAMVAEVAPLEEQDAVEIDKSGDVVRRLHQHLADRVAKMSFAPSAVVSRSSDNGLVDPASITLSKKLQQAVKSLQWKADDEKAAVLESEEFRKTTGVIGSSSMSLKRWRTEFETILGLESNSLDSYCWTERLDERATVQVLDSARLYLHHSTVTPFYGSLLASVSHSEKVNIRMDRQIRETVVPTKIGFGKFYQMYRNGTLNDVLLIKKPIYQANGLAIRHKQLIDHYYTSDGLHVAVPVGSEGTPASDERNHVDWCGIHIVLDGLRTSSPALKLAIGTVNISVSTDSGTICATAISADGKCVVVKAGVAISQSVPSIQKKNKMTLSIQDKVSEELRRTLNSDGSVMCIYADGSSTTYFPSGAICTLQGGVTSHTGFTGQRSRFEADGSVTSLPEKLRIARESHRDLHKSQITATREDLVTTTFEGNTSIVTFADGTRMESSYTCDMLAEFKRLMDGEEWPKPETCTVSQIGFATADSTVTINLDGTAVIRVERFRSAMCEMNWMQGSMRLVDSDGTTITLPTTTEPISYNYVSPKVSTTLDSLVAGTLSQTLIKQSHQVQSRMLNAPRLFLLFDNGTAIELLKDDDSARIIKEAYSNSNLEVSEEDLKDGTGAVGVNIASYAPIDGRLEWTRQLVRYPVKPHASGSHSDIIVKPSASHVPKSHIKKRIYRPAVNEGGLTKRVTTSMLVKEGIRDQLEAVESVPKFFASPEGSAIRESVAPAASL</sequence>
<proteinExistence type="predicted"/>
<dbReference type="PANTHER" id="PTHR21963:SF1">
    <property type="entry name" value="SPERM-ASSOCIATED ANTIGEN 17"/>
    <property type="match status" value="1"/>
</dbReference>
<evidence type="ECO:0000256" key="1">
    <source>
        <dbReference type="SAM" id="MobiDB-lite"/>
    </source>
</evidence>
<organism evidence="3 4">
    <name type="scientific">Synchytrium microbalum</name>
    <dbReference type="NCBI Taxonomy" id="1806994"/>
    <lineage>
        <taxon>Eukaryota</taxon>
        <taxon>Fungi</taxon>
        <taxon>Fungi incertae sedis</taxon>
        <taxon>Chytridiomycota</taxon>
        <taxon>Chytridiomycota incertae sedis</taxon>
        <taxon>Chytridiomycetes</taxon>
        <taxon>Synchytriales</taxon>
        <taxon>Synchytriaceae</taxon>
        <taxon>Synchytrium</taxon>
    </lineage>
</organism>
<dbReference type="AlphaFoldDB" id="A0A507C851"/>
<feature type="region of interest" description="Disordered" evidence="1">
    <location>
        <begin position="91"/>
        <end position="167"/>
    </location>
</feature>
<comment type="caution">
    <text evidence="3">The sequence shown here is derived from an EMBL/GenBank/DDBJ whole genome shotgun (WGS) entry which is preliminary data.</text>
</comment>
<feature type="compositionally biased region" description="Low complexity" evidence="1">
    <location>
        <begin position="99"/>
        <end position="115"/>
    </location>
</feature>
<dbReference type="STRING" id="1806994.A0A507C851"/>
<dbReference type="GO" id="GO:1904158">
    <property type="term" value="P:axonemal central apparatus assembly"/>
    <property type="evidence" value="ECO:0007669"/>
    <property type="project" value="TreeGrafter"/>
</dbReference>
<feature type="compositionally biased region" description="Basic and acidic residues" evidence="1">
    <location>
        <begin position="142"/>
        <end position="155"/>
    </location>
</feature>
<keyword evidence="2" id="KW-0732">Signal</keyword>
<dbReference type="RefSeq" id="XP_031026123.1">
    <property type="nucleotide sequence ID" value="XM_031167941.1"/>
</dbReference>
<evidence type="ECO:0000256" key="2">
    <source>
        <dbReference type="SAM" id="SignalP"/>
    </source>
</evidence>
<protein>
    <submittedName>
        <fullName evidence="3">Uncharacterized protein</fullName>
    </submittedName>
</protein>
<dbReference type="EMBL" id="QEAO01000007">
    <property type="protein sequence ID" value="TPX35691.1"/>
    <property type="molecule type" value="Genomic_DNA"/>
</dbReference>
<dbReference type="InterPro" id="IPR026173">
    <property type="entry name" value="SPAG17"/>
</dbReference>
<dbReference type="PANTHER" id="PTHR21963">
    <property type="entry name" value="PF6"/>
    <property type="match status" value="1"/>
</dbReference>
<dbReference type="GeneID" id="42003238"/>
<reference evidence="3 4" key="1">
    <citation type="journal article" date="2019" name="Sci. Rep.">
        <title>Comparative genomics of chytrid fungi reveal insights into the obligate biotrophic and pathogenic lifestyle of Synchytrium endobioticum.</title>
        <authorList>
            <person name="van de Vossenberg B.T.L.H."/>
            <person name="Warris S."/>
            <person name="Nguyen H.D.T."/>
            <person name="van Gent-Pelzer M.P.E."/>
            <person name="Joly D.L."/>
            <person name="van de Geest H.C."/>
            <person name="Bonants P.J.M."/>
            <person name="Smith D.S."/>
            <person name="Levesque C.A."/>
            <person name="van der Lee T.A.J."/>
        </authorList>
    </citation>
    <scope>NUCLEOTIDE SEQUENCE [LARGE SCALE GENOMIC DNA]</scope>
    <source>
        <strain evidence="3 4">JEL517</strain>
    </source>
</reference>
<feature type="chain" id="PRO_5021505273" evidence="2">
    <location>
        <begin position="17"/>
        <end position="1040"/>
    </location>
</feature>
<dbReference type="Proteomes" id="UP000319731">
    <property type="component" value="Unassembled WGS sequence"/>
</dbReference>
<feature type="signal peptide" evidence="2">
    <location>
        <begin position="1"/>
        <end position="16"/>
    </location>
</feature>
<keyword evidence="4" id="KW-1185">Reference proteome</keyword>